<dbReference type="OrthoDB" id="5289726at2"/>
<dbReference type="EMBL" id="LT629787">
    <property type="protein sequence ID" value="SDU15558.1"/>
    <property type="molecule type" value="Genomic_DNA"/>
</dbReference>
<dbReference type="Pfam" id="PF10017">
    <property type="entry name" value="Methyltransf_33"/>
    <property type="match status" value="1"/>
</dbReference>
<protein>
    <submittedName>
        <fullName evidence="4">Dimethylhistidine N-methyltransferase</fullName>
    </submittedName>
</protein>
<evidence type="ECO:0000313" key="5">
    <source>
        <dbReference type="Proteomes" id="UP000243924"/>
    </source>
</evidence>
<dbReference type="NCBIfam" id="TIGR03438">
    <property type="entry name" value="egtD_ergothio"/>
    <property type="match status" value="1"/>
</dbReference>
<dbReference type="InterPro" id="IPR019257">
    <property type="entry name" value="MeTrfase_dom"/>
</dbReference>
<accession>A0A1H2G877</accession>
<dbReference type="PANTHER" id="PTHR43397">
    <property type="entry name" value="ERGOTHIONEINE BIOSYNTHESIS PROTEIN 1"/>
    <property type="match status" value="1"/>
</dbReference>
<dbReference type="Gene3D" id="3.40.50.150">
    <property type="entry name" value="Vaccinia Virus protein VP39"/>
    <property type="match status" value="1"/>
</dbReference>
<dbReference type="InterPro" id="IPR035094">
    <property type="entry name" value="EgtD"/>
</dbReference>
<dbReference type="InterPro" id="IPR051128">
    <property type="entry name" value="EgtD_Methyltrsf_superfamily"/>
</dbReference>
<dbReference type="SUPFAM" id="SSF53335">
    <property type="entry name" value="S-adenosyl-L-methionine-dependent methyltransferases"/>
    <property type="match status" value="1"/>
</dbReference>
<dbReference type="RefSeq" id="WP_092386664.1">
    <property type="nucleotide sequence ID" value="NZ_LT629787.1"/>
</dbReference>
<dbReference type="STRING" id="1434072.SAMN05216210_2097"/>
<sequence>MSSTVIRAQAKPVAESIDGEFYRDVISGLRQRQKQLSPKYFYDALGSHYFDQICQLDEYYPYRTELNLLPDVAADLNDYFADRGAEGLNVVEFGAGSLHKIKPLLDGVAAIRRFTAIDISGAHLHNACALLAEHYPSLEIQPIEGDFTKPLELAPSAATPMGFFPGSTIGNLNPTSAIHFLASARKTLGDGSYMVLGVDTKKDEQVLNRAYNDREGVTARFNKNILTRINRELGADFEPDNFDHSAWYNRERGRVEMHLCSRSEQSVRLGKENFQFRIGESIHTENSYKYHPEEFQQLAAEAGWQAEKWWLAEDNLFSVVLLGNQGQVELTP</sequence>
<evidence type="ECO:0000256" key="2">
    <source>
        <dbReference type="ARBA" id="ARBA00022679"/>
    </source>
</evidence>
<dbReference type="GO" id="GO:0032259">
    <property type="term" value="P:methylation"/>
    <property type="evidence" value="ECO:0007669"/>
    <property type="project" value="UniProtKB-KW"/>
</dbReference>
<evidence type="ECO:0000313" key="4">
    <source>
        <dbReference type="EMBL" id="SDU15558.1"/>
    </source>
</evidence>
<dbReference type="Proteomes" id="UP000243924">
    <property type="component" value="Chromosome I"/>
</dbReference>
<gene>
    <name evidence="4" type="ORF">SAMN05216210_2097</name>
</gene>
<dbReference type="GO" id="GO:0008168">
    <property type="term" value="F:methyltransferase activity"/>
    <property type="evidence" value="ECO:0007669"/>
    <property type="project" value="UniProtKB-KW"/>
</dbReference>
<keyword evidence="1 4" id="KW-0489">Methyltransferase</keyword>
<name>A0A1H2G877_9GAMM</name>
<dbReference type="AlphaFoldDB" id="A0A1H2G877"/>
<dbReference type="PANTHER" id="PTHR43397:SF1">
    <property type="entry name" value="ERGOTHIONEINE BIOSYNTHESIS PROTEIN 1"/>
    <property type="match status" value="1"/>
</dbReference>
<keyword evidence="2 4" id="KW-0808">Transferase</keyword>
<feature type="domain" description="Histidine-specific methyltransferase SAM-dependent" evidence="3">
    <location>
        <begin position="22"/>
        <end position="322"/>
    </location>
</feature>
<proteinExistence type="predicted"/>
<dbReference type="PIRSF" id="PIRSF018005">
    <property type="entry name" value="UCP018005"/>
    <property type="match status" value="1"/>
</dbReference>
<dbReference type="InterPro" id="IPR029063">
    <property type="entry name" value="SAM-dependent_MTases_sf"/>
</dbReference>
<organism evidence="4 5">
    <name type="scientific">Halopseudomonas salegens</name>
    <dbReference type="NCBI Taxonomy" id="1434072"/>
    <lineage>
        <taxon>Bacteria</taxon>
        <taxon>Pseudomonadati</taxon>
        <taxon>Pseudomonadota</taxon>
        <taxon>Gammaproteobacteria</taxon>
        <taxon>Pseudomonadales</taxon>
        <taxon>Pseudomonadaceae</taxon>
        <taxon>Halopseudomonas</taxon>
    </lineage>
</organism>
<keyword evidence="5" id="KW-1185">Reference proteome</keyword>
<reference evidence="5" key="1">
    <citation type="submission" date="2016-10" db="EMBL/GenBank/DDBJ databases">
        <authorList>
            <person name="Varghese N."/>
            <person name="Submissions S."/>
        </authorList>
    </citation>
    <scope>NUCLEOTIDE SEQUENCE [LARGE SCALE GENOMIC DNA]</scope>
    <source>
        <strain evidence="5">CECT 8338</strain>
    </source>
</reference>
<evidence type="ECO:0000256" key="1">
    <source>
        <dbReference type="ARBA" id="ARBA00022603"/>
    </source>
</evidence>
<evidence type="ECO:0000259" key="3">
    <source>
        <dbReference type="Pfam" id="PF10017"/>
    </source>
</evidence>
<dbReference type="InterPro" id="IPR017804">
    <property type="entry name" value="MeTrfase_EgtD-like"/>
</dbReference>